<evidence type="ECO:0000313" key="2">
    <source>
        <dbReference type="EMBL" id="MBO1326513.1"/>
    </source>
</evidence>
<dbReference type="AlphaFoldDB" id="A0A939KNL3"/>
<gene>
    <name evidence="2" type="ORF">J2D77_15295</name>
</gene>
<keyword evidence="1" id="KW-1133">Transmembrane helix</keyword>
<keyword evidence="1" id="KW-0472">Membrane</keyword>
<evidence type="ECO:0000313" key="3">
    <source>
        <dbReference type="Proteomes" id="UP000664073"/>
    </source>
</evidence>
<sequence>MRHSSRNEDDTVIFPAPARGMPKTRRVRPGVVVAGLGAAALLAGGGVALWRGMAPPRYRPPVQTEAGIDISAACMTHVGLLAQDHDILVIDFSSLLAQGQTLNRVAAFVEKTGLPRDRVLDDTALVRAIHESGATEQTYYYGHDYQAADLRRFFTQAARQSVPLNPQETWLHRMLGRMGWLQPDATGALITFSASGETLDATMRAVTLRHEIAHGAFYTVPAYRVYTEQFWQALPAPERAAFITFLGQQGYDTTDEALMFNEMQAYLAFTPDSRFFNAQVVGLSDRRLEAMRASFLNGMPDFWLRDLASQPLPPASVSTCPDTRASDPA</sequence>
<protein>
    <submittedName>
        <fullName evidence="2">Uncharacterized protein</fullName>
    </submittedName>
</protein>
<dbReference type="EMBL" id="JAFVMH010000011">
    <property type="protein sequence ID" value="MBO1326513.1"/>
    <property type="molecule type" value="Genomic_DNA"/>
</dbReference>
<dbReference type="RefSeq" id="WP_207847262.1">
    <property type="nucleotide sequence ID" value="NZ_JAFVMH010000011.1"/>
</dbReference>
<reference evidence="2" key="1">
    <citation type="submission" date="2021-03" db="EMBL/GenBank/DDBJ databases">
        <title>The complete genome sequence of Acetobacter sp. TBRC 12339.</title>
        <authorList>
            <person name="Charoenyingcharoen P."/>
            <person name="Yukphan P."/>
        </authorList>
    </citation>
    <scope>NUCLEOTIDE SEQUENCE</scope>
    <source>
        <strain evidence="2">TBRC 12339</strain>
    </source>
</reference>
<keyword evidence="1" id="KW-0812">Transmembrane</keyword>
<organism evidence="2 3">
    <name type="scientific">Acetobacter garciniae</name>
    <dbReference type="NCBI Taxonomy" id="2817435"/>
    <lineage>
        <taxon>Bacteria</taxon>
        <taxon>Pseudomonadati</taxon>
        <taxon>Pseudomonadota</taxon>
        <taxon>Alphaproteobacteria</taxon>
        <taxon>Acetobacterales</taxon>
        <taxon>Acetobacteraceae</taxon>
        <taxon>Acetobacter</taxon>
    </lineage>
</organism>
<keyword evidence="3" id="KW-1185">Reference proteome</keyword>
<feature type="transmembrane region" description="Helical" evidence="1">
    <location>
        <begin position="31"/>
        <end position="50"/>
    </location>
</feature>
<proteinExistence type="predicted"/>
<dbReference type="Proteomes" id="UP000664073">
    <property type="component" value="Unassembled WGS sequence"/>
</dbReference>
<name>A0A939KNL3_9PROT</name>
<accession>A0A939KNL3</accession>
<evidence type="ECO:0000256" key="1">
    <source>
        <dbReference type="SAM" id="Phobius"/>
    </source>
</evidence>
<comment type="caution">
    <text evidence="2">The sequence shown here is derived from an EMBL/GenBank/DDBJ whole genome shotgun (WGS) entry which is preliminary data.</text>
</comment>